<keyword evidence="3" id="KW-0732">Signal</keyword>
<dbReference type="Pfam" id="PF01793">
    <property type="entry name" value="Glyco_transf_15"/>
    <property type="match status" value="1"/>
</dbReference>
<keyword evidence="2" id="KW-0808">Transferase</keyword>
<dbReference type="GO" id="GO:0006493">
    <property type="term" value="P:protein O-linked glycosylation"/>
    <property type="evidence" value="ECO:0007669"/>
    <property type="project" value="TreeGrafter"/>
</dbReference>
<evidence type="ECO:0008006" key="6">
    <source>
        <dbReference type="Google" id="ProtNLM"/>
    </source>
</evidence>
<dbReference type="RefSeq" id="XP_043006902.1">
    <property type="nucleotide sequence ID" value="XM_043154447.1"/>
</dbReference>
<dbReference type="PANTHER" id="PTHR31121:SF6">
    <property type="entry name" value="ALPHA-1,2 MANNOSYLTRANSFERASE KTR1"/>
    <property type="match status" value="1"/>
</dbReference>
<evidence type="ECO:0000256" key="2">
    <source>
        <dbReference type="ARBA" id="ARBA00022679"/>
    </source>
</evidence>
<dbReference type="GO" id="GO:0000026">
    <property type="term" value="F:alpha-1,2-mannosyltransferase activity"/>
    <property type="evidence" value="ECO:0007669"/>
    <property type="project" value="TreeGrafter"/>
</dbReference>
<dbReference type="GeneID" id="66078627"/>
<dbReference type="AlphaFoldDB" id="A0A9P7RVG7"/>
<dbReference type="Proteomes" id="UP001049176">
    <property type="component" value="Chromosome 6"/>
</dbReference>
<dbReference type="PANTHER" id="PTHR31121">
    <property type="entry name" value="ALPHA-1,2 MANNOSYLTRANSFERASE KTR1"/>
    <property type="match status" value="1"/>
</dbReference>
<gene>
    <name evidence="4" type="ORF">E1B28_009551</name>
</gene>
<dbReference type="SUPFAM" id="SSF53448">
    <property type="entry name" value="Nucleotide-diphospho-sugar transferases"/>
    <property type="match status" value="1"/>
</dbReference>
<evidence type="ECO:0000256" key="3">
    <source>
        <dbReference type="SAM" id="SignalP"/>
    </source>
</evidence>
<dbReference type="GO" id="GO:0006487">
    <property type="term" value="P:protein N-linked glycosylation"/>
    <property type="evidence" value="ECO:0007669"/>
    <property type="project" value="TreeGrafter"/>
</dbReference>
<evidence type="ECO:0000313" key="4">
    <source>
        <dbReference type="EMBL" id="KAG7090432.1"/>
    </source>
</evidence>
<keyword evidence="5" id="KW-1185">Reference proteome</keyword>
<reference evidence="4" key="1">
    <citation type="journal article" date="2021" name="Genome Biol. Evol.">
        <title>The assembled and annotated genome of the fairy-ring fungus Marasmius oreades.</title>
        <authorList>
            <person name="Hiltunen M."/>
            <person name="Ament-Velasquez S.L."/>
            <person name="Johannesson H."/>
        </authorList>
    </citation>
    <scope>NUCLEOTIDE SEQUENCE</scope>
    <source>
        <strain evidence="4">03SP1</strain>
    </source>
</reference>
<dbReference type="OrthoDB" id="439943at2759"/>
<dbReference type="Gene3D" id="3.90.550.10">
    <property type="entry name" value="Spore Coat Polysaccharide Biosynthesis Protein SpsA, Chain A"/>
    <property type="match status" value="1"/>
</dbReference>
<comment type="caution">
    <text evidence="4">The sequence shown here is derived from an EMBL/GenBank/DDBJ whole genome shotgun (WGS) entry which is preliminary data.</text>
</comment>
<feature type="signal peptide" evidence="3">
    <location>
        <begin position="1"/>
        <end position="29"/>
    </location>
</feature>
<dbReference type="InterPro" id="IPR002685">
    <property type="entry name" value="Glyco_trans_15"/>
</dbReference>
<dbReference type="InterPro" id="IPR029044">
    <property type="entry name" value="Nucleotide-diphossugar_trans"/>
</dbReference>
<dbReference type="EMBL" id="CM032186">
    <property type="protein sequence ID" value="KAG7090432.1"/>
    <property type="molecule type" value="Genomic_DNA"/>
</dbReference>
<protein>
    <recommendedName>
        <fullName evidence="6">Glycosyltransferase family 15 protein</fullName>
    </recommendedName>
</protein>
<organism evidence="4 5">
    <name type="scientific">Marasmius oreades</name>
    <name type="common">fairy-ring Marasmius</name>
    <dbReference type="NCBI Taxonomy" id="181124"/>
    <lineage>
        <taxon>Eukaryota</taxon>
        <taxon>Fungi</taxon>
        <taxon>Dikarya</taxon>
        <taxon>Basidiomycota</taxon>
        <taxon>Agaricomycotina</taxon>
        <taxon>Agaricomycetes</taxon>
        <taxon>Agaricomycetidae</taxon>
        <taxon>Agaricales</taxon>
        <taxon>Marasmiineae</taxon>
        <taxon>Marasmiaceae</taxon>
        <taxon>Marasmius</taxon>
    </lineage>
</organism>
<dbReference type="GO" id="GO:0000032">
    <property type="term" value="P:cell wall mannoprotein biosynthetic process"/>
    <property type="evidence" value="ECO:0007669"/>
    <property type="project" value="TreeGrafter"/>
</dbReference>
<evidence type="ECO:0000313" key="5">
    <source>
        <dbReference type="Proteomes" id="UP001049176"/>
    </source>
</evidence>
<dbReference type="KEGG" id="more:E1B28_009551"/>
<proteinExistence type="inferred from homology"/>
<evidence type="ECO:0000256" key="1">
    <source>
        <dbReference type="ARBA" id="ARBA00007677"/>
    </source>
</evidence>
<dbReference type="GO" id="GO:0016020">
    <property type="term" value="C:membrane"/>
    <property type="evidence" value="ECO:0007669"/>
    <property type="project" value="InterPro"/>
</dbReference>
<feature type="chain" id="PRO_5040482846" description="Glycosyltransferase family 15 protein" evidence="3">
    <location>
        <begin position="30"/>
        <end position="380"/>
    </location>
</feature>
<comment type="similarity">
    <text evidence="1">Belongs to the glycosyltransferase 15 family.</text>
</comment>
<accession>A0A9P7RVG7</accession>
<name>A0A9P7RVG7_9AGAR</name>
<sequence>MHPRIPSLLALVAVIVILFILLPHSPVNPTKYICSSNFLSDTLIGHRVAPDVAPAHDNVVIYMLAQPHRFDQAAVTLRSIENSFNRRLKYPYVVFMSEDELGQVTDEMRGRVDGITDGKVTFATLRKEEWDVPEHLDKSRVEESLRTIGFSMGYRSMCRFNSGLFYRHPALAKYDWIWRIDSDIEFHCDVNFDPIQRMIDAKALYGFIQIARDYTFVQPTLVETVSRFVANHSDMIPLDANLGFGWKSPRSVQKLLEGHATNEDWIMSIMYNNFEISHRSVWESELYAKFFDYLDEAGGFFYERWGDAPVHSLGISMLLKKDQVMHFSNEMGYQHPANSGWSYGCARSSPLCTCNKAGRSNFNYRQNEWFKAPEYDRSGT</sequence>
<dbReference type="GO" id="GO:0005794">
    <property type="term" value="C:Golgi apparatus"/>
    <property type="evidence" value="ECO:0007669"/>
    <property type="project" value="TreeGrafter"/>
</dbReference>